<protein>
    <submittedName>
        <fullName evidence="1">Uncharacterized protein</fullName>
    </submittedName>
</protein>
<proteinExistence type="predicted"/>
<dbReference type="EMBL" id="GBRH01280465">
    <property type="protein sequence ID" value="JAD17430.1"/>
    <property type="molecule type" value="Transcribed_RNA"/>
</dbReference>
<organism evidence="1">
    <name type="scientific">Arundo donax</name>
    <name type="common">Giant reed</name>
    <name type="synonym">Donax arundinaceus</name>
    <dbReference type="NCBI Taxonomy" id="35708"/>
    <lineage>
        <taxon>Eukaryota</taxon>
        <taxon>Viridiplantae</taxon>
        <taxon>Streptophyta</taxon>
        <taxon>Embryophyta</taxon>
        <taxon>Tracheophyta</taxon>
        <taxon>Spermatophyta</taxon>
        <taxon>Magnoliopsida</taxon>
        <taxon>Liliopsida</taxon>
        <taxon>Poales</taxon>
        <taxon>Poaceae</taxon>
        <taxon>PACMAD clade</taxon>
        <taxon>Arundinoideae</taxon>
        <taxon>Arundineae</taxon>
        <taxon>Arundo</taxon>
    </lineage>
</organism>
<accession>A0A0A9U5G0</accession>
<reference evidence="1" key="2">
    <citation type="journal article" date="2015" name="Data Brief">
        <title>Shoot transcriptome of the giant reed, Arundo donax.</title>
        <authorList>
            <person name="Barrero R.A."/>
            <person name="Guerrero F.D."/>
            <person name="Moolhuijzen P."/>
            <person name="Goolsby J.A."/>
            <person name="Tidwell J."/>
            <person name="Bellgard S.E."/>
            <person name="Bellgard M.I."/>
        </authorList>
    </citation>
    <scope>NUCLEOTIDE SEQUENCE</scope>
    <source>
        <tissue evidence="1">Shoot tissue taken approximately 20 cm above the soil surface</tissue>
    </source>
</reference>
<reference evidence="1" key="1">
    <citation type="submission" date="2014-09" db="EMBL/GenBank/DDBJ databases">
        <authorList>
            <person name="Magalhaes I.L.F."/>
            <person name="Oliveira U."/>
            <person name="Santos F.R."/>
            <person name="Vidigal T.H.D.A."/>
            <person name="Brescovit A.D."/>
            <person name="Santos A.J."/>
        </authorList>
    </citation>
    <scope>NUCLEOTIDE SEQUENCE</scope>
    <source>
        <tissue evidence="1">Shoot tissue taken approximately 20 cm above the soil surface</tissue>
    </source>
</reference>
<name>A0A0A9U5G0_ARUDO</name>
<evidence type="ECO:0000313" key="1">
    <source>
        <dbReference type="EMBL" id="JAD17430.1"/>
    </source>
</evidence>
<sequence length="15" mass="1808">MPFLYPLNNRNQVDS</sequence>